<dbReference type="Gene3D" id="3.40.50.1820">
    <property type="entry name" value="alpha/beta hydrolase"/>
    <property type="match status" value="1"/>
</dbReference>
<dbReference type="PANTHER" id="PTHR43433:SF5">
    <property type="entry name" value="AB HYDROLASE-1 DOMAIN-CONTAINING PROTEIN"/>
    <property type="match status" value="1"/>
</dbReference>
<keyword evidence="2" id="KW-0378">Hydrolase</keyword>
<name>A0A0K9PX23_ZOSMR</name>
<protein>
    <submittedName>
        <fullName evidence="2">Hydrolase, alpha/beta fold family protein</fullName>
    </submittedName>
</protein>
<dbReference type="OrthoDB" id="19657at2759"/>
<sequence>MPFCDVGMEHAGNGNGIRIYYRTYGYGRGTTKVLLINGLAGTHKGWEPQVKGLTGFPDKDFDFDRDFDFDGDEGIEVCCFDNRGMGMSSVPTKISEYTTTAMANDSLALLDHLGWKKTHVIGHSMGGMIACKLASMAPDRLSSLALLSTTSGGYECLPKIDFQMISIAFRLLIAKTPEQRAMLDLETRYTKKYLDEYVEGSTITRKEILLDKHVKKIISNSEMQSSYGFKGQVHACWMHRMTPNDLHVIRSAGFSIQIIHGRYDIVVQVRHARNLAGKLKPVATMVEFDGGHLVGHERPYEVNRSLLELIKISESKSTDNSESGKLVIKI</sequence>
<dbReference type="AlphaFoldDB" id="A0A0K9PX23"/>
<dbReference type="OMA" id="HDVFFKY"/>
<dbReference type="InterPro" id="IPR000073">
    <property type="entry name" value="AB_hydrolase_1"/>
</dbReference>
<dbReference type="PRINTS" id="PR00412">
    <property type="entry name" value="EPOXHYDRLASE"/>
</dbReference>
<evidence type="ECO:0000313" key="2">
    <source>
        <dbReference type="EMBL" id="KMZ73479.1"/>
    </source>
</evidence>
<dbReference type="InterPro" id="IPR029058">
    <property type="entry name" value="AB_hydrolase_fold"/>
</dbReference>
<organism evidence="2 3">
    <name type="scientific">Zostera marina</name>
    <name type="common">Eelgrass</name>
    <dbReference type="NCBI Taxonomy" id="29655"/>
    <lineage>
        <taxon>Eukaryota</taxon>
        <taxon>Viridiplantae</taxon>
        <taxon>Streptophyta</taxon>
        <taxon>Embryophyta</taxon>
        <taxon>Tracheophyta</taxon>
        <taxon>Spermatophyta</taxon>
        <taxon>Magnoliopsida</taxon>
        <taxon>Liliopsida</taxon>
        <taxon>Zosteraceae</taxon>
        <taxon>Zostera</taxon>
    </lineage>
</organism>
<evidence type="ECO:0000313" key="3">
    <source>
        <dbReference type="Proteomes" id="UP000036987"/>
    </source>
</evidence>
<reference evidence="3" key="1">
    <citation type="journal article" date="2016" name="Nature">
        <title>The genome of the seagrass Zostera marina reveals angiosperm adaptation to the sea.</title>
        <authorList>
            <person name="Olsen J.L."/>
            <person name="Rouze P."/>
            <person name="Verhelst B."/>
            <person name="Lin Y.-C."/>
            <person name="Bayer T."/>
            <person name="Collen J."/>
            <person name="Dattolo E."/>
            <person name="De Paoli E."/>
            <person name="Dittami S."/>
            <person name="Maumus F."/>
            <person name="Michel G."/>
            <person name="Kersting A."/>
            <person name="Lauritano C."/>
            <person name="Lohaus R."/>
            <person name="Toepel M."/>
            <person name="Tonon T."/>
            <person name="Vanneste K."/>
            <person name="Amirebrahimi M."/>
            <person name="Brakel J."/>
            <person name="Bostroem C."/>
            <person name="Chovatia M."/>
            <person name="Grimwood J."/>
            <person name="Jenkins J.W."/>
            <person name="Jueterbock A."/>
            <person name="Mraz A."/>
            <person name="Stam W.T."/>
            <person name="Tice H."/>
            <person name="Bornberg-Bauer E."/>
            <person name="Green P.J."/>
            <person name="Pearson G.A."/>
            <person name="Procaccini G."/>
            <person name="Duarte C.M."/>
            <person name="Schmutz J."/>
            <person name="Reusch T.B.H."/>
            <person name="Van de Peer Y."/>
        </authorList>
    </citation>
    <scope>NUCLEOTIDE SEQUENCE [LARGE SCALE GENOMIC DNA]</scope>
    <source>
        <strain evidence="3">cv. Finnish</strain>
    </source>
</reference>
<dbReference type="GO" id="GO:0016787">
    <property type="term" value="F:hydrolase activity"/>
    <property type="evidence" value="ECO:0000318"/>
    <property type="project" value="GO_Central"/>
</dbReference>
<feature type="domain" description="AB hydrolase-1" evidence="1">
    <location>
        <begin position="33"/>
        <end position="299"/>
    </location>
</feature>
<dbReference type="PANTHER" id="PTHR43433">
    <property type="entry name" value="HYDROLASE, ALPHA/BETA FOLD FAMILY PROTEIN"/>
    <property type="match status" value="1"/>
</dbReference>
<gene>
    <name evidence="2" type="ORF">ZOSMA_148G00280</name>
</gene>
<evidence type="ECO:0000259" key="1">
    <source>
        <dbReference type="Pfam" id="PF00561"/>
    </source>
</evidence>
<dbReference type="InterPro" id="IPR000639">
    <property type="entry name" value="Epox_hydrolase-like"/>
</dbReference>
<dbReference type="EMBL" id="LFYR01000580">
    <property type="protein sequence ID" value="KMZ73479.1"/>
    <property type="molecule type" value="Genomic_DNA"/>
</dbReference>
<dbReference type="STRING" id="29655.A0A0K9PX23"/>
<dbReference type="InterPro" id="IPR050471">
    <property type="entry name" value="AB_hydrolase"/>
</dbReference>
<dbReference type="SUPFAM" id="SSF53474">
    <property type="entry name" value="alpha/beta-Hydrolases"/>
    <property type="match status" value="1"/>
</dbReference>
<dbReference type="Pfam" id="PF00561">
    <property type="entry name" value="Abhydrolase_1"/>
    <property type="match status" value="1"/>
</dbReference>
<comment type="caution">
    <text evidence="2">The sequence shown here is derived from an EMBL/GenBank/DDBJ whole genome shotgun (WGS) entry which is preliminary data.</text>
</comment>
<proteinExistence type="predicted"/>
<dbReference type="PRINTS" id="PR00111">
    <property type="entry name" value="ABHYDROLASE"/>
</dbReference>
<accession>A0A0K9PX23</accession>
<keyword evidence="3" id="KW-1185">Reference proteome</keyword>
<dbReference type="Proteomes" id="UP000036987">
    <property type="component" value="Unassembled WGS sequence"/>
</dbReference>